<dbReference type="PANTHER" id="PTHR42973">
    <property type="entry name" value="BINDING OXIDOREDUCTASE, PUTATIVE (AFU_ORTHOLOGUE AFUA_1G17690)-RELATED"/>
    <property type="match status" value="1"/>
</dbReference>
<dbReference type="OMA" id="RYIGTHY"/>
<dbReference type="GO" id="GO:0071949">
    <property type="term" value="F:FAD binding"/>
    <property type="evidence" value="ECO:0007669"/>
    <property type="project" value="InterPro"/>
</dbReference>
<evidence type="ECO:0000259" key="7">
    <source>
        <dbReference type="PROSITE" id="PS51387"/>
    </source>
</evidence>
<dbReference type="InterPro" id="IPR006094">
    <property type="entry name" value="Oxid_FAD_bind_N"/>
</dbReference>
<sequence length="560" mass="61697">MVHPILQRLGLSLAVLTVVSGELSQTSDPVKDAINELKEKLPPNATITDHIPDPFFSLFGASHGITPAAMVSPDNSDQVATALTICHKYKVPAALRSGEGHSYIGQSNVNKGIILSLQRFKDLNVQAVDGDYIVQMGGGLDLIEAYTKMALHQPPLGFAGGFSPSTGIGGYFSGGGHGLLGPKYGIGADRLVAADIVIYDKTANAFQLVKATLTNEHADLLFAIRGGMGGNYGVVVNFYYKAFITGSVLYSSGATNIFEVENYVGHMKSYMDFIQASTTPKEFNAALILGYSAFQALSYYFSICQCDSRNCSSCLDVTNVFRNYTGITNSSGILPDQKEMTFVEAMWTSMNCFSVFPTKGIPGASMPEIEEAMTKCRAIEKKVVLQWIQIQYYYPSILTHDNLEAMVSHVLGKTCASKGCYQYVLPYTHQMLEEPTDCLDSSGGKCTSFDHRQKGFSIEHGMFLLPGEDPSKVVEPWMANMSDTVRPFSTDTKYQNYIESTMTRDEWIPRYFPHNGTYERLQAVKCKYNGIDMFDFRRITNFTIDLNDCEDGTSSHCPAR</sequence>
<comment type="cofactor">
    <cofactor evidence="1">
        <name>FAD</name>
        <dbReference type="ChEBI" id="CHEBI:57692"/>
    </cofactor>
</comment>
<dbReference type="SUPFAM" id="SSF56176">
    <property type="entry name" value="FAD-binding/transporter-associated domain-like"/>
    <property type="match status" value="1"/>
</dbReference>
<dbReference type="InParanoid" id="C5LD03"/>
<dbReference type="PROSITE" id="PS51387">
    <property type="entry name" value="FAD_PCMH"/>
    <property type="match status" value="1"/>
</dbReference>
<proteinExistence type="inferred from homology"/>
<dbReference type="InterPro" id="IPR036318">
    <property type="entry name" value="FAD-bd_PCMH-like_sf"/>
</dbReference>
<organism evidence="9">
    <name type="scientific">Perkinsus marinus (strain ATCC 50983 / TXsc)</name>
    <dbReference type="NCBI Taxonomy" id="423536"/>
    <lineage>
        <taxon>Eukaryota</taxon>
        <taxon>Sar</taxon>
        <taxon>Alveolata</taxon>
        <taxon>Perkinsozoa</taxon>
        <taxon>Perkinsea</taxon>
        <taxon>Perkinsida</taxon>
        <taxon>Perkinsidae</taxon>
        <taxon>Perkinsus</taxon>
    </lineage>
</organism>
<dbReference type="Gene3D" id="3.40.462.20">
    <property type="match status" value="1"/>
</dbReference>
<evidence type="ECO:0000313" key="8">
    <source>
        <dbReference type="EMBL" id="EER05347.1"/>
    </source>
</evidence>
<evidence type="ECO:0000256" key="2">
    <source>
        <dbReference type="ARBA" id="ARBA00005466"/>
    </source>
</evidence>
<accession>C5LD03</accession>
<dbReference type="RefSeq" id="XP_002773531.1">
    <property type="nucleotide sequence ID" value="XM_002773485.1"/>
</dbReference>
<gene>
    <name evidence="8" type="ORF">Pmar_PMAR029511</name>
</gene>
<dbReference type="Proteomes" id="UP000007800">
    <property type="component" value="Unassembled WGS sequence"/>
</dbReference>
<dbReference type="Gene3D" id="3.30.465.10">
    <property type="match status" value="1"/>
</dbReference>
<dbReference type="AlphaFoldDB" id="C5LD03"/>
<evidence type="ECO:0000256" key="4">
    <source>
        <dbReference type="ARBA" id="ARBA00022827"/>
    </source>
</evidence>
<name>C5LD03_PERM5</name>
<comment type="similarity">
    <text evidence="2">Belongs to the oxygen-dependent FAD-linked oxidoreductase family.</text>
</comment>
<feature type="signal peptide" evidence="6">
    <location>
        <begin position="1"/>
        <end position="21"/>
    </location>
</feature>
<keyword evidence="4" id="KW-0274">FAD</keyword>
<evidence type="ECO:0000256" key="5">
    <source>
        <dbReference type="ARBA" id="ARBA00023002"/>
    </source>
</evidence>
<evidence type="ECO:0000256" key="1">
    <source>
        <dbReference type="ARBA" id="ARBA00001974"/>
    </source>
</evidence>
<dbReference type="OrthoDB" id="439471at2759"/>
<keyword evidence="5" id="KW-0560">Oxidoreductase</keyword>
<evidence type="ECO:0000256" key="6">
    <source>
        <dbReference type="SAM" id="SignalP"/>
    </source>
</evidence>
<keyword evidence="3" id="KW-0285">Flavoprotein</keyword>
<dbReference type="InterPro" id="IPR016169">
    <property type="entry name" value="FAD-bd_PCMH_sub2"/>
</dbReference>
<feature type="chain" id="PRO_5002952383" description="FAD-binding PCMH-type domain-containing protein" evidence="6">
    <location>
        <begin position="22"/>
        <end position="560"/>
    </location>
</feature>
<dbReference type="EMBL" id="GG680950">
    <property type="protein sequence ID" value="EER05347.1"/>
    <property type="molecule type" value="Genomic_DNA"/>
</dbReference>
<keyword evidence="6" id="KW-0732">Signal</keyword>
<dbReference type="Pfam" id="PF01565">
    <property type="entry name" value="FAD_binding_4"/>
    <property type="match status" value="1"/>
</dbReference>
<dbReference type="GO" id="GO:0016491">
    <property type="term" value="F:oxidoreductase activity"/>
    <property type="evidence" value="ECO:0007669"/>
    <property type="project" value="UniProtKB-KW"/>
</dbReference>
<feature type="domain" description="FAD-binding PCMH-type" evidence="7">
    <location>
        <begin position="63"/>
        <end position="245"/>
    </location>
</feature>
<reference evidence="8 9" key="1">
    <citation type="submission" date="2008-07" db="EMBL/GenBank/DDBJ databases">
        <authorList>
            <person name="El-Sayed N."/>
            <person name="Caler E."/>
            <person name="Inman J."/>
            <person name="Amedeo P."/>
            <person name="Hass B."/>
            <person name="Wortman J."/>
        </authorList>
    </citation>
    <scope>NUCLEOTIDE SEQUENCE [LARGE SCALE GENOMIC DNA]</scope>
    <source>
        <strain evidence="9">ATCC 50983 / TXsc</strain>
    </source>
</reference>
<dbReference type="InterPro" id="IPR050416">
    <property type="entry name" value="FAD-linked_Oxidoreductase"/>
</dbReference>
<keyword evidence="9" id="KW-1185">Reference proteome</keyword>
<evidence type="ECO:0000256" key="3">
    <source>
        <dbReference type="ARBA" id="ARBA00022630"/>
    </source>
</evidence>
<dbReference type="PANTHER" id="PTHR42973:SF39">
    <property type="entry name" value="FAD-BINDING PCMH-TYPE DOMAIN-CONTAINING PROTEIN"/>
    <property type="match status" value="1"/>
</dbReference>
<evidence type="ECO:0000313" key="9">
    <source>
        <dbReference type="Proteomes" id="UP000007800"/>
    </source>
</evidence>
<dbReference type="GeneID" id="9041374"/>
<dbReference type="InterPro" id="IPR016166">
    <property type="entry name" value="FAD-bd_PCMH"/>
</dbReference>
<protein>
    <recommendedName>
        <fullName evidence="7">FAD-binding PCMH-type domain-containing protein</fullName>
    </recommendedName>
</protein>